<feature type="region of interest" description="Disordered" evidence="1">
    <location>
        <begin position="268"/>
        <end position="471"/>
    </location>
</feature>
<feature type="compositionally biased region" description="Basic and acidic residues" evidence="1">
    <location>
        <begin position="306"/>
        <end position="319"/>
    </location>
</feature>
<organism evidence="3 4">
    <name type="scientific">Lentinula raphanica</name>
    <dbReference type="NCBI Taxonomy" id="153919"/>
    <lineage>
        <taxon>Eukaryota</taxon>
        <taxon>Fungi</taxon>
        <taxon>Dikarya</taxon>
        <taxon>Basidiomycota</taxon>
        <taxon>Agaricomycotina</taxon>
        <taxon>Agaricomycetes</taxon>
        <taxon>Agaricomycetidae</taxon>
        <taxon>Agaricales</taxon>
        <taxon>Marasmiineae</taxon>
        <taxon>Omphalotaceae</taxon>
        <taxon>Lentinula</taxon>
    </lineage>
</organism>
<dbReference type="Proteomes" id="UP001163846">
    <property type="component" value="Unassembled WGS sequence"/>
</dbReference>
<feature type="compositionally biased region" description="Pro residues" evidence="1">
    <location>
        <begin position="179"/>
        <end position="191"/>
    </location>
</feature>
<feature type="compositionally biased region" description="Basic and acidic residues" evidence="1">
    <location>
        <begin position="332"/>
        <end position="353"/>
    </location>
</feature>
<gene>
    <name evidence="3" type="ORF">F5878DRAFT_601966</name>
</gene>
<feature type="compositionally biased region" description="Polar residues" evidence="1">
    <location>
        <begin position="226"/>
        <end position="236"/>
    </location>
</feature>
<sequence>MSQIEDFESTLKEVVQAKRLSASKMTKVTDLAMKLMKDDTQLVSILYRTHKSLSPSAKVSSLYVFDALARAAKHQANKQNLVGDINASEGNCATFLLKLQGILDGLFKDMVLSGTPESKEKSKKILDIWVKGNTFPSTMLSQLADVLKVTVKENAAKAAVPSDPRIAAAAQNAASKKTPTPPISTTPPFPPSSQSTNPAHPPTPSLDPQSKILALLSQAIHAGAASTPTQASTANGPTPPVPMTGAPVDVAQAQLALLQQLTQTAHIGPTMSYPTNTPVPTNVNATHPPSDSSDYGPLAGDTHYQGYDHSDDDYRRDGRGGTSRVYRGGRGRWNEGRGKRDGRDHFRDRDRGAKRSRSRSPPSRYGARREIKPYSPSRRPLPAVRESNDTGASEPGGGSFEKDEFGRDIRTQAPESPKDAVDPPTGIHDETSTSASVVPPPMQSSADISPIVPSSSIPSTSNAGSHSNLSQSPGIDQFNVATFDFTNPESWEALGNMWLTSYGTMPTTEQLMQFVMLAGTTAGSSQMMSQDSWDQSGWENTGLSYTNAQGMSTMGPEGMNGGMGYGGSQLQGLSTGNGNGSTTAGDPRMQQGMVRSKANEPPPEKRGAGGGGGGMRKVGDKWIFVRDTDAAAS</sequence>
<feature type="compositionally biased region" description="Low complexity" evidence="1">
    <location>
        <begin position="167"/>
        <end position="178"/>
    </location>
</feature>
<accession>A0AA38UKB7</accession>
<comment type="caution">
    <text evidence="3">The sequence shown here is derived from an EMBL/GenBank/DDBJ whole genome shotgun (WGS) entry which is preliminary data.</text>
</comment>
<dbReference type="EMBL" id="MU805953">
    <property type="protein sequence ID" value="KAJ3844439.1"/>
    <property type="molecule type" value="Genomic_DNA"/>
</dbReference>
<feature type="compositionally biased region" description="Polar residues" evidence="1">
    <location>
        <begin position="462"/>
        <end position="471"/>
    </location>
</feature>
<dbReference type="PROSITE" id="PS51391">
    <property type="entry name" value="CID"/>
    <property type="match status" value="1"/>
</dbReference>
<feature type="domain" description="CID" evidence="2">
    <location>
        <begin position="1"/>
        <end position="151"/>
    </location>
</feature>
<dbReference type="SUPFAM" id="SSF48464">
    <property type="entry name" value="ENTH/VHS domain"/>
    <property type="match status" value="1"/>
</dbReference>
<dbReference type="AlphaFoldDB" id="A0AA38UKB7"/>
<name>A0AA38UKB7_9AGAR</name>
<dbReference type="CDD" id="cd16984">
    <property type="entry name" value="CID_Nrd1_like"/>
    <property type="match status" value="1"/>
</dbReference>
<feature type="region of interest" description="Disordered" evidence="1">
    <location>
        <begin position="223"/>
        <end position="246"/>
    </location>
</feature>
<feature type="region of interest" description="Disordered" evidence="1">
    <location>
        <begin position="572"/>
        <end position="621"/>
    </location>
</feature>
<feature type="compositionally biased region" description="Low complexity" evidence="1">
    <location>
        <begin position="444"/>
        <end position="461"/>
    </location>
</feature>
<evidence type="ECO:0000256" key="1">
    <source>
        <dbReference type="SAM" id="MobiDB-lite"/>
    </source>
</evidence>
<feature type="compositionally biased region" description="Low complexity" evidence="1">
    <location>
        <begin position="274"/>
        <end position="284"/>
    </location>
</feature>
<evidence type="ECO:0000313" key="3">
    <source>
        <dbReference type="EMBL" id="KAJ3844439.1"/>
    </source>
</evidence>
<protein>
    <recommendedName>
        <fullName evidence="2">CID domain-containing protein</fullName>
    </recommendedName>
</protein>
<keyword evidence="4" id="KW-1185">Reference proteome</keyword>
<feature type="region of interest" description="Disordered" evidence="1">
    <location>
        <begin position="158"/>
        <end position="208"/>
    </location>
</feature>
<reference evidence="3" key="1">
    <citation type="submission" date="2022-08" db="EMBL/GenBank/DDBJ databases">
        <authorList>
            <consortium name="DOE Joint Genome Institute"/>
            <person name="Min B."/>
            <person name="Riley R."/>
            <person name="Sierra-Patev S."/>
            <person name="Naranjo-Ortiz M."/>
            <person name="Looney B."/>
            <person name="Konkel Z."/>
            <person name="Slot J.C."/>
            <person name="Sakamoto Y."/>
            <person name="Steenwyk J.L."/>
            <person name="Rokas A."/>
            <person name="Carro J."/>
            <person name="Camarero S."/>
            <person name="Ferreira P."/>
            <person name="Molpeceres G."/>
            <person name="Ruiz-Duenas F.J."/>
            <person name="Serrano A."/>
            <person name="Henrissat B."/>
            <person name="Drula E."/>
            <person name="Hughes K.W."/>
            <person name="Mata J.L."/>
            <person name="Ishikawa N.K."/>
            <person name="Vargas-Isla R."/>
            <person name="Ushijima S."/>
            <person name="Smith C.A."/>
            <person name="Ahrendt S."/>
            <person name="Andreopoulos W."/>
            <person name="He G."/>
            <person name="Labutti K."/>
            <person name="Lipzen A."/>
            <person name="Ng V."/>
            <person name="Sandor L."/>
            <person name="Barry K."/>
            <person name="Martinez A.T."/>
            <person name="Xiao Y."/>
            <person name="Gibbons J.G."/>
            <person name="Terashima K."/>
            <person name="Hibbett D.S."/>
            <person name="Grigoriev I.V."/>
        </authorList>
    </citation>
    <scope>NUCLEOTIDE SEQUENCE</scope>
    <source>
        <strain evidence="3">TFB9207</strain>
    </source>
</reference>
<evidence type="ECO:0000259" key="2">
    <source>
        <dbReference type="PROSITE" id="PS51391"/>
    </source>
</evidence>
<dbReference type="SMART" id="SM00582">
    <property type="entry name" value="RPR"/>
    <property type="match status" value="1"/>
</dbReference>
<dbReference type="InterPro" id="IPR006569">
    <property type="entry name" value="CID_dom"/>
</dbReference>
<dbReference type="Gene3D" id="1.25.40.90">
    <property type="match status" value="1"/>
</dbReference>
<dbReference type="Pfam" id="PF04818">
    <property type="entry name" value="CID"/>
    <property type="match status" value="1"/>
</dbReference>
<proteinExistence type="predicted"/>
<dbReference type="InterPro" id="IPR008942">
    <property type="entry name" value="ENTH_VHS"/>
</dbReference>
<evidence type="ECO:0000313" key="4">
    <source>
        <dbReference type="Proteomes" id="UP001163846"/>
    </source>
</evidence>
<feature type="compositionally biased region" description="Basic and acidic residues" evidence="1">
    <location>
        <begin position="400"/>
        <end position="431"/>
    </location>
</feature>